<evidence type="ECO:0000313" key="2">
    <source>
        <dbReference type="Proteomes" id="UP000053477"/>
    </source>
</evidence>
<dbReference type="InParanoid" id="A0A0H2RGD9"/>
<dbReference type="AlphaFoldDB" id="A0A0H2RGD9"/>
<dbReference type="InterPro" id="IPR029058">
    <property type="entry name" value="AB_hydrolase_fold"/>
</dbReference>
<evidence type="ECO:0008006" key="3">
    <source>
        <dbReference type="Google" id="ProtNLM"/>
    </source>
</evidence>
<accession>A0A0H2RGD9</accession>
<proteinExistence type="predicted"/>
<dbReference type="InterPro" id="IPR052374">
    <property type="entry name" value="SERAC1"/>
</dbReference>
<sequence>MSATARISKIDQSVTVKDLVSHLRSKGLSLSRNRPNISLAAGEGGFKVATVSFIDKATLKRALSLSQSNRILNKIPFEIDENFHNLTVISEGDQIDIVALHGMNGHGFNSWEDDDDDGRPFMWLRDCLPERLPGARIMLYGHDASILRDVSSDRLLIFGETFFEWLIRLRGESQAVGRPLVFVAYSLGGLILKYAFLLARMCDRYNSILDSVHGVVFLGTPHNDTHIMKAGGFIAMFAKLLDPHHHFDIKSVHVSFKSLLIDPSVVYEHTEDFRGLIAAKGIGVATFTESKKTNLGPFTYLIVDEQSATLSIPTERKLAINADHIHLCRFNDPEDPSLSEIVKVIEYFRQTRPKPVHSPQLRTFYSDPSPKHYNKAQHPLSRTLPLPPTVSAAVRVTNIEISTTENDLQSYFESRGLPLSPDQKFTFVKREEEYKSTTVSFINKETCQRALTLSREDRRLKNRVVEFDGDFNGFTVLFEGAQCQVDTAWYERTCIHFF</sequence>
<dbReference type="Proteomes" id="UP000053477">
    <property type="component" value="Unassembled WGS sequence"/>
</dbReference>
<dbReference type="Gene3D" id="3.40.50.1820">
    <property type="entry name" value="alpha/beta hydrolase"/>
    <property type="match status" value="1"/>
</dbReference>
<dbReference type="GO" id="GO:0003676">
    <property type="term" value="F:nucleic acid binding"/>
    <property type="evidence" value="ECO:0007669"/>
    <property type="project" value="InterPro"/>
</dbReference>
<dbReference type="PANTHER" id="PTHR48182">
    <property type="entry name" value="PROTEIN SERAC1"/>
    <property type="match status" value="1"/>
</dbReference>
<dbReference type="EMBL" id="KQ086021">
    <property type="protein sequence ID" value="KLO10637.1"/>
    <property type="molecule type" value="Genomic_DNA"/>
</dbReference>
<name>A0A0H2RGD9_9AGAM</name>
<dbReference type="SUPFAM" id="SSF54928">
    <property type="entry name" value="RNA-binding domain, RBD"/>
    <property type="match status" value="1"/>
</dbReference>
<gene>
    <name evidence="1" type="ORF">SCHPADRAFT_509399</name>
</gene>
<dbReference type="InterPro" id="IPR035979">
    <property type="entry name" value="RBD_domain_sf"/>
</dbReference>
<protein>
    <recommendedName>
        <fullName evidence="3">DUF676 domain-containing protein</fullName>
    </recommendedName>
</protein>
<evidence type="ECO:0000313" key="1">
    <source>
        <dbReference type="EMBL" id="KLO10637.1"/>
    </source>
</evidence>
<reference evidence="1 2" key="1">
    <citation type="submission" date="2015-04" db="EMBL/GenBank/DDBJ databases">
        <title>Complete genome sequence of Schizopora paradoxa KUC8140, a cosmopolitan wood degrader in East Asia.</title>
        <authorList>
            <consortium name="DOE Joint Genome Institute"/>
            <person name="Min B."/>
            <person name="Park H."/>
            <person name="Jang Y."/>
            <person name="Kim J.-J."/>
            <person name="Kim K.H."/>
            <person name="Pangilinan J."/>
            <person name="Lipzen A."/>
            <person name="Riley R."/>
            <person name="Grigoriev I.V."/>
            <person name="Spatafora J.W."/>
            <person name="Choi I.-G."/>
        </authorList>
    </citation>
    <scope>NUCLEOTIDE SEQUENCE [LARGE SCALE GENOMIC DNA]</scope>
    <source>
        <strain evidence="1 2">KUC8140</strain>
    </source>
</reference>
<organism evidence="1 2">
    <name type="scientific">Schizopora paradoxa</name>
    <dbReference type="NCBI Taxonomy" id="27342"/>
    <lineage>
        <taxon>Eukaryota</taxon>
        <taxon>Fungi</taxon>
        <taxon>Dikarya</taxon>
        <taxon>Basidiomycota</taxon>
        <taxon>Agaricomycotina</taxon>
        <taxon>Agaricomycetes</taxon>
        <taxon>Hymenochaetales</taxon>
        <taxon>Schizoporaceae</taxon>
        <taxon>Schizopora</taxon>
    </lineage>
</organism>
<keyword evidence="2" id="KW-1185">Reference proteome</keyword>
<dbReference type="SUPFAM" id="SSF53474">
    <property type="entry name" value="alpha/beta-Hydrolases"/>
    <property type="match status" value="1"/>
</dbReference>
<dbReference type="PANTHER" id="PTHR48182:SF3">
    <property type="entry name" value="DUF676 DOMAIN-CONTAINING PROTEIN"/>
    <property type="match status" value="1"/>
</dbReference>
<dbReference type="OrthoDB" id="3246270at2759"/>